<keyword evidence="3" id="KW-1185">Reference proteome</keyword>
<gene>
    <name evidence="2" type="ORF">GCM10007981_02840</name>
</gene>
<proteinExistence type="predicted"/>
<dbReference type="InterPro" id="IPR007029">
    <property type="entry name" value="YHS_dom"/>
</dbReference>
<dbReference type="Pfam" id="PF04945">
    <property type="entry name" value="YHS"/>
    <property type="match status" value="1"/>
</dbReference>
<dbReference type="OrthoDB" id="37898at2157"/>
<evidence type="ECO:0000313" key="2">
    <source>
        <dbReference type="EMBL" id="GGP19382.1"/>
    </source>
</evidence>
<name>A0A830GTE0_9CREN</name>
<dbReference type="AlphaFoldDB" id="A0A830GTE0"/>
<dbReference type="InterPro" id="IPR011017">
    <property type="entry name" value="TRASH_dom"/>
</dbReference>
<evidence type="ECO:0000259" key="1">
    <source>
        <dbReference type="SMART" id="SM00746"/>
    </source>
</evidence>
<reference evidence="2" key="2">
    <citation type="submission" date="2020-09" db="EMBL/GenBank/DDBJ databases">
        <authorList>
            <person name="Sun Q."/>
            <person name="Ohkuma M."/>
        </authorList>
    </citation>
    <scope>NUCLEOTIDE SEQUENCE</scope>
    <source>
        <strain evidence="2">JCM 10088</strain>
    </source>
</reference>
<protein>
    <recommendedName>
        <fullName evidence="1">TRASH domain-containing protein</fullName>
    </recommendedName>
</protein>
<reference evidence="2" key="1">
    <citation type="journal article" date="2014" name="Int. J. Syst. Evol. Microbiol.">
        <title>Complete genome sequence of Corynebacterium casei LMG S-19264T (=DSM 44701T), isolated from a smear-ripened cheese.</title>
        <authorList>
            <consortium name="US DOE Joint Genome Institute (JGI-PGF)"/>
            <person name="Walter F."/>
            <person name="Albersmeier A."/>
            <person name="Kalinowski J."/>
            <person name="Ruckert C."/>
        </authorList>
    </citation>
    <scope>NUCLEOTIDE SEQUENCE</scope>
    <source>
        <strain evidence="2">JCM 10088</strain>
    </source>
</reference>
<dbReference type="InterPro" id="IPR012348">
    <property type="entry name" value="RNR-like"/>
</dbReference>
<feature type="domain" description="TRASH" evidence="1">
    <location>
        <begin position="8"/>
        <end position="45"/>
    </location>
</feature>
<dbReference type="EMBL" id="BMNL01000001">
    <property type="protein sequence ID" value="GGP19382.1"/>
    <property type="molecule type" value="Genomic_DNA"/>
</dbReference>
<accession>A0A830GTE0</accession>
<dbReference type="Gene3D" id="1.10.620.20">
    <property type="entry name" value="Ribonucleotide Reductase, subunit A"/>
    <property type="match status" value="1"/>
</dbReference>
<dbReference type="SMART" id="SM00746">
    <property type="entry name" value="TRASH"/>
    <property type="match status" value="1"/>
</dbReference>
<dbReference type="Proteomes" id="UP000610960">
    <property type="component" value="Unassembled WGS sequence"/>
</dbReference>
<comment type="caution">
    <text evidence="2">The sequence shown here is derived from an EMBL/GenBank/DDBJ whole genome shotgun (WGS) entry which is preliminary data.</text>
</comment>
<sequence>MEHAGNRDPVCGMMVESTTRFKSLFRGRVYYFCSESCKRKFDSNPEKYLSGNIEPMQ</sequence>
<dbReference type="GO" id="GO:0016491">
    <property type="term" value="F:oxidoreductase activity"/>
    <property type="evidence" value="ECO:0007669"/>
    <property type="project" value="InterPro"/>
</dbReference>
<dbReference type="InterPro" id="IPR009078">
    <property type="entry name" value="Ferritin-like_SF"/>
</dbReference>
<organism evidence="2 3">
    <name type="scientific">Thermocladium modestius</name>
    <dbReference type="NCBI Taxonomy" id="62609"/>
    <lineage>
        <taxon>Archaea</taxon>
        <taxon>Thermoproteota</taxon>
        <taxon>Thermoprotei</taxon>
        <taxon>Thermoproteales</taxon>
        <taxon>Thermoproteaceae</taxon>
        <taxon>Thermocladium</taxon>
    </lineage>
</organism>
<dbReference type="RefSeq" id="WP_075059537.1">
    <property type="nucleotide sequence ID" value="NZ_BMNL01000001.1"/>
</dbReference>
<evidence type="ECO:0000313" key="3">
    <source>
        <dbReference type="Proteomes" id="UP000610960"/>
    </source>
</evidence>
<dbReference type="SUPFAM" id="SSF47240">
    <property type="entry name" value="Ferritin-like"/>
    <property type="match status" value="1"/>
</dbReference>